<keyword evidence="3" id="KW-0067">ATP-binding</keyword>
<dbReference type="eggNOG" id="KOG0390">
    <property type="taxonomic scope" value="Eukaryota"/>
</dbReference>
<dbReference type="FunFam" id="3.40.50.10810:FF:000035">
    <property type="entry name" value="DsDNA-dependent ATPase (Rad54b)"/>
    <property type="match status" value="1"/>
</dbReference>
<evidence type="ECO:0000259" key="5">
    <source>
        <dbReference type="PROSITE" id="PS51192"/>
    </source>
</evidence>
<reference evidence="8" key="1">
    <citation type="submission" date="2005-09" db="EMBL/GenBank/DDBJ databases">
        <title>Annotation of the Aspergillus terreus NIH2624 genome.</title>
        <authorList>
            <person name="Birren B.W."/>
            <person name="Lander E.S."/>
            <person name="Galagan J.E."/>
            <person name="Nusbaum C."/>
            <person name="Devon K."/>
            <person name="Henn M."/>
            <person name="Ma L.-J."/>
            <person name="Jaffe D.B."/>
            <person name="Butler J."/>
            <person name="Alvarez P."/>
            <person name="Gnerre S."/>
            <person name="Grabherr M."/>
            <person name="Kleber M."/>
            <person name="Mauceli E.W."/>
            <person name="Brockman W."/>
            <person name="Rounsley S."/>
            <person name="Young S.K."/>
            <person name="LaButti K."/>
            <person name="Pushparaj V."/>
            <person name="DeCaprio D."/>
            <person name="Crawford M."/>
            <person name="Koehrsen M."/>
            <person name="Engels R."/>
            <person name="Montgomery P."/>
            <person name="Pearson M."/>
            <person name="Howarth C."/>
            <person name="Larson L."/>
            <person name="Luoma S."/>
            <person name="White J."/>
            <person name="Alvarado L."/>
            <person name="Kodira C.D."/>
            <person name="Zeng Q."/>
            <person name="Oleary S."/>
            <person name="Yandava C."/>
            <person name="Denning D.W."/>
            <person name="Nierman W.C."/>
            <person name="Milne T."/>
            <person name="Madden K."/>
        </authorList>
    </citation>
    <scope>NUCLEOTIDE SEQUENCE [LARGE SCALE GENOMIC DNA]</scope>
    <source>
        <strain evidence="8">NIH 2624 / FGSC A1156</strain>
    </source>
</reference>
<dbReference type="GO" id="GO:0005634">
    <property type="term" value="C:nucleus"/>
    <property type="evidence" value="ECO:0007669"/>
    <property type="project" value="TreeGrafter"/>
</dbReference>
<feature type="compositionally biased region" description="Low complexity" evidence="4">
    <location>
        <begin position="26"/>
        <end position="36"/>
    </location>
</feature>
<dbReference type="InterPro" id="IPR027417">
    <property type="entry name" value="P-loop_NTPase"/>
</dbReference>
<dbReference type="GO" id="GO:0016787">
    <property type="term" value="F:hydrolase activity"/>
    <property type="evidence" value="ECO:0007669"/>
    <property type="project" value="UniProtKB-KW"/>
</dbReference>
<feature type="domain" description="Helicase C-terminal" evidence="6">
    <location>
        <begin position="622"/>
        <end position="787"/>
    </location>
</feature>
<dbReference type="Gene3D" id="3.40.50.300">
    <property type="entry name" value="P-loop containing nucleotide triphosphate hydrolases"/>
    <property type="match status" value="1"/>
</dbReference>
<evidence type="ECO:0000313" key="8">
    <source>
        <dbReference type="Proteomes" id="UP000007963"/>
    </source>
</evidence>
<dbReference type="InterPro" id="IPR000330">
    <property type="entry name" value="SNF2_N"/>
</dbReference>
<dbReference type="PANTHER" id="PTHR45629">
    <property type="entry name" value="SNF2/RAD54 FAMILY MEMBER"/>
    <property type="match status" value="1"/>
</dbReference>
<dbReference type="InterPro" id="IPR029052">
    <property type="entry name" value="Metallo-depent_PP-like"/>
</dbReference>
<evidence type="ECO:0000256" key="3">
    <source>
        <dbReference type="ARBA" id="ARBA00022840"/>
    </source>
</evidence>
<dbReference type="HOGENOM" id="CLU_000315_10_1_1"/>
<feature type="domain" description="Helicase ATP-binding" evidence="5">
    <location>
        <begin position="298"/>
        <end position="468"/>
    </location>
</feature>
<dbReference type="SMART" id="SM00487">
    <property type="entry name" value="DEXDc"/>
    <property type="match status" value="1"/>
</dbReference>
<evidence type="ECO:0000256" key="4">
    <source>
        <dbReference type="SAM" id="MobiDB-lite"/>
    </source>
</evidence>
<dbReference type="eggNOG" id="KOG3947">
    <property type="taxonomic scope" value="Eukaryota"/>
</dbReference>
<dbReference type="VEuPathDB" id="FungiDB:ATEG_00813"/>
<dbReference type="GO" id="GO:0007131">
    <property type="term" value="P:reciprocal meiotic recombination"/>
    <property type="evidence" value="ECO:0007669"/>
    <property type="project" value="TreeGrafter"/>
</dbReference>
<dbReference type="GO" id="GO:0000724">
    <property type="term" value="P:double-strand break repair via homologous recombination"/>
    <property type="evidence" value="ECO:0007669"/>
    <property type="project" value="TreeGrafter"/>
</dbReference>
<name>Q0CZS1_ASPTN</name>
<feature type="region of interest" description="Disordered" evidence="4">
    <location>
        <begin position="810"/>
        <end position="831"/>
    </location>
</feature>
<dbReference type="InterPro" id="IPR001650">
    <property type="entry name" value="Helicase_C-like"/>
</dbReference>
<feature type="compositionally biased region" description="Polar residues" evidence="4">
    <location>
        <begin position="64"/>
        <end position="78"/>
    </location>
</feature>
<protein>
    <recommendedName>
        <fullName evidence="9">DNA repair and recombination protein RAD54B</fullName>
    </recommendedName>
</protein>
<dbReference type="Pfam" id="PF00176">
    <property type="entry name" value="SNF2-rel_dom"/>
    <property type="match status" value="1"/>
</dbReference>
<dbReference type="SMART" id="SM00490">
    <property type="entry name" value="HELICc"/>
    <property type="match status" value="1"/>
</dbReference>
<evidence type="ECO:0000256" key="2">
    <source>
        <dbReference type="ARBA" id="ARBA00022801"/>
    </source>
</evidence>
<sequence>MPPEQRNETSPAMVFKPFKPPLLRKSSQPSSNSPSSATHADRDSHGPPAKKPRLDERKPLVQVENLSGSPETSTNDSAQPRYFNVLWRKPTTKKNKTWDGDGTLTARDGYVYLQDVSGKDMGRTMHGSRLEPGVMLSISGKEVEIESEIPRKEYLSGKQFLQTREIPSPATASVPKKTTGTGLGRKTSSSTLAASGVPDPAKHSKKERIANPASSRPGILSNAFKNPLRESTAAPIAPVACPVPRHDPTQPGALVMPRPSSVPKGKQIVDVVVDPILAKHLRPHQREGVKFLYECVMGMRDFNGEGAILADDMGLGKTLQTITLLWTLLKQNPVYESPPVVKKALIVCPVTLINNWRREFRKWLGNERIGVFVYDDKRKRLTDFTMGRAYNIMIVGYEKLRSVQENLAKGAGVDIIIADEGHRLKTLQNKSGQAIQSLNANKRVILSGTPIQNDLKEFFAAVDLVNPGVLGTFKSFIREFEGPIVRRRQPEATEKDIEKGEARNEELRELTSKFILRRTADILADYLPPKTEYVLFCDPTPTQANIYQNVLASPVFQSVIGNAESALQLITILKKLCNSPSLLSPKNNKDQAPSETVAALLASLPSNLLRHFSPSSSAKVRVLDQLLYKLHTTTSEKIVLVSNYTSTLNLLATLLTALSLPFLRLDGSTPAQKRQSLVEDFNRLPADRSFAFLLSAKAGGTGLNLIGASRLVLFDVDWNPATDIQAMARIHRDGQKRACRIYRILLKGSLEEKIWQRQVTKLGLADSVMEHKDGMAQFSRDELRDLFRLDQESRCQTHELLGCDCGGRGVKSASPDRRAEPIVDSNGSSSPCVIDSADEDEDFPDLPSLIKASEVDMEKQEQMIRSRRGKPPVRRTGEKASTSGNGKPDNKNKMQQSLSHYVHIDPHLLGGDGSAEIEQAVDDDVLLSVLKGEGNKIGFIFKKSREAEAKDGDASSPVILGMTPLCSADVNLIMFLLKYIITCDCTINASCPLLRTSPYLYLLLPIHPRAKRCAYIMTMEKTSKIKTRFLILSDTHGLDLSEHLTNQHADVVLHCGDITTESKLDEFDASLHMLESINAPLKLVIAGNHDFTLDTLTFQEKVTKAGLSEGADRDLVNTVYGDFGDAKKLLMKEHTKGIILLDEGTHTFTLQNGALLTLYASPYTPSLGDWGFQYHPDQGHRFDIRDVDVVMTHGPPRGIMDVADSGSRAGCSSLYAAVARVKPLMHCFGHIHEGWGAKIVAWRRQIGETPSHLTDIDNGKSVVIEKLSGICPGAMRTCQTSHCSGDPVPLQRGAQTLFVNAAMEGTIDHPVHPSWTVDIELPRASAATL</sequence>
<dbReference type="Gene3D" id="1.20.120.850">
    <property type="entry name" value="SWI2/SNF2 ATPases, N-terminal domain"/>
    <property type="match status" value="1"/>
</dbReference>
<dbReference type="EMBL" id="CH476594">
    <property type="protein sequence ID" value="EAU39459.1"/>
    <property type="molecule type" value="Genomic_DNA"/>
</dbReference>
<feature type="region of interest" description="Disordered" evidence="4">
    <location>
        <begin position="1"/>
        <end position="79"/>
    </location>
</feature>
<dbReference type="Pfam" id="PF00271">
    <property type="entry name" value="Helicase_C"/>
    <property type="match status" value="1"/>
</dbReference>
<proteinExistence type="predicted"/>
<dbReference type="RefSeq" id="XP_001210899.1">
    <property type="nucleotide sequence ID" value="XM_001210899.1"/>
</dbReference>
<keyword evidence="1" id="KW-0547">Nucleotide-binding</keyword>
<evidence type="ECO:0008006" key="9">
    <source>
        <dbReference type="Google" id="ProtNLM"/>
    </source>
</evidence>
<dbReference type="CDD" id="cd18793">
    <property type="entry name" value="SF2_C_SNF"/>
    <property type="match status" value="1"/>
</dbReference>
<keyword evidence="2" id="KW-0378">Hydrolase</keyword>
<dbReference type="Gene3D" id="3.60.21.10">
    <property type="match status" value="1"/>
</dbReference>
<dbReference type="GO" id="GO:0015616">
    <property type="term" value="F:DNA translocase activity"/>
    <property type="evidence" value="ECO:0007669"/>
    <property type="project" value="TreeGrafter"/>
</dbReference>
<dbReference type="GeneID" id="4355574"/>
<organism evidence="7 8">
    <name type="scientific">Aspergillus terreus (strain NIH 2624 / FGSC A1156)</name>
    <dbReference type="NCBI Taxonomy" id="341663"/>
    <lineage>
        <taxon>Eukaryota</taxon>
        <taxon>Fungi</taxon>
        <taxon>Dikarya</taxon>
        <taxon>Ascomycota</taxon>
        <taxon>Pezizomycotina</taxon>
        <taxon>Eurotiomycetes</taxon>
        <taxon>Eurotiomycetidae</taxon>
        <taxon>Eurotiales</taxon>
        <taxon>Aspergillaceae</taxon>
        <taxon>Aspergillus</taxon>
        <taxon>Aspergillus subgen. Circumdati</taxon>
    </lineage>
</organism>
<dbReference type="SUPFAM" id="SSF52540">
    <property type="entry name" value="P-loop containing nucleoside triphosphate hydrolases"/>
    <property type="match status" value="2"/>
</dbReference>
<dbReference type="PANTHER" id="PTHR45629:SF7">
    <property type="entry name" value="DNA EXCISION REPAIR PROTEIN ERCC-6-RELATED"/>
    <property type="match status" value="1"/>
</dbReference>
<dbReference type="CDD" id="cd07379">
    <property type="entry name" value="MPP_239FB"/>
    <property type="match status" value="1"/>
</dbReference>
<dbReference type="GO" id="GO:0005524">
    <property type="term" value="F:ATP binding"/>
    <property type="evidence" value="ECO:0007669"/>
    <property type="project" value="InterPro"/>
</dbReference>
<evidence type="ECO:0000313" key="7">
    <source>
        <dbReference type="EMBL" id="EAU39459.1"/>
    </source>
</evidence>
<dbReference type="Pfam" id="PF00149">
    <property type="entry name" value="Metallophos"/>
    <property type="match status" value="1"/>
</dbReference>
<dbReference type="STRING" id="341663.Q0CZS1"/>
<feature type="region of interest" description="Disordered" evidence="4">
    <location>
        <begin position="856"/>
        <end position="893"/>
    </location>
</feature>
<feature type="region of interest" description="Disordered" evidence="4">
    <location>
        <begin position="165"/>
        <end position="222"/>
    </location>
</feature>
<dbReference type="OMA" id="CDCTINA"/>
<gene>
    <name evidence="7" type="ORF">ATEG_00813</name>
</gene>
<dbReference type="PROSITE" id="PS51194">
    <property type="entry name" value="HELICASE_CTER"/>
    <property type="match status" value="1"/>
</dbReference>
<dbReference type="InterPro" id="IPR038718">
    <property type="entry name" value="SNF2-like_sf"/>
</dbReference>
<dbReference type="PROSITE" id="PS51192">
    <property type="entry name" value="HELICASE_ATP_BIND_1"/>
    <property type="match status" value="1"/>
</dbReference>
<feature type="compositionally biased region" description="Low complexity" evidence="4">
    <location>
        <begin position="176"/>
        <end position="192"/>
    </location>
</feature>
<dbReference type="SUPFAM" id="SSF56300">
    <property type="entry name" value="Metallo-dependent phosphatases"/>
    <property type="match status" value="1"/>
</dbReference>
<dbReference type="OrthoDB" id="413460at2759"/>
<dbReference type="Proteomes" id="UP000007963">
    <property type="component" value="Unassembled WGS sequence"/>
</dbReference>
<dbReference type="CDD" id="cd18004">
    <property type="entry name" value="DEXHc_RAD54"/>
    <property type="match status" value="1"/>
</dbReference>
<evidence type="ECO:0000259" key="6">
    <source>
        <dbReference type="PROSITE" id="PS51194"/>
    </source>
</evidence>
<dbReference type="InterPro" id="IPR049730">
    <property type="entry name" value="SNF2/RAD54-like_C"/>
</dbReference>
<evidence type="ECO:0000256" key="1">
    <source>
        <dbReference type="ARBA" id="ARBA00022741"/>
    </source>
</evidence>
<dbReference type="InterPro" id="IPR014001">
    <property type="entry name" value="Helicase_ATP-bd"/>
</dbReference>
<dbReference type="Gene3D" id="3.40.50.10810">
    <property type="entry name" value="Tandem AAA-ATPase domain"/>
    <property type="match status" value="1"/>
</dbReference>
<accession>Q0CZS1</accession>
<dbReference type="InterPro" id="IPR050496">
    <property type="entry name" value="SNF2_RAD54_helicase_repair"/>
</dbReference>
<dbReference type="InterPro" id="IPR004843">
    <property type="entry name" value="Calcineurin-like_PHP"/>
</dbReference>